<dbReference type="SUPFAM" id="SSF54211">
    <property type="entry name" value="Ribosomal protein S5 domain 2-like"/>
    <property type="match status" value="1"/>
</dbReference>
<dbReference type="NCBIfam" id="TIGR00368">
    <property type="entry name" value="YifB family Mg chelatase-like AAA ATPase"/>
    <property type="match status" value="1"/>
</dbReference>
<dbReference type="InterPro" id="IPR025158">
    <property type="entry name" value="Mg_chelat-rel_C"/>
</dbReference>
<dbReference type="InterPro" id="IPR045006">
    <property type="entry name" value="CHLI-like"/>
</dbReference>
<dbReference type="InterPro" id="IPR003593">
    <property type="entry name" value="AAA+_ATPase"/>
</dbReference>
<dbReference type="EMBL" id="CP002801">
    <property type="protein sequence ID" value="AEH10945.1"/>
    <property type="molecule type" value="Genomic_DNA"/>
</dbReference>
<dbReference type="GO" id="GO:0005524">
    <property type="term" value="F:ATP binding"/>
    <property type="evidence" value="ECO:0007669"/>
    <property type="project" value="InterPro"/>
</dbReference>
<dbReference type="PANTHER" id="PTHR32039">
    <property type="entry name" value="MAGNESIUM-CHELATASE SUBUNIT CHLI"/>
    <property type="match status" value="1"/>
</dbReference>
<dbReference type="STRING" id="656024.FsymDg_3667"/>
<dbReference type="KEGG" id="fsy:FsymDg_3667"/>
<sequence length="513" mass="53235">MALARAFSVAVVGVHGHLVEVEADLANGLPDITLVGLPDTSLHEARDRIRAAIVNSGQQWPSQRITVGLFPATLPKSGSGFDVAMAAAILGAAATVPPAALRSRVLLGELALDGRLRPVRGVLPATIAALDAGIERVVVPEANGPEAALVPGAVVEPVKDLDCLVRLLRGEYEPDPPAAAAATDTARSAAAGVGDLADVAGQPRGRLAIEVAAAGGHHLFMQGPPGSGKTMLAERLPGLLPALDTEAALEVTAVHSVAGLLPEDCPLVLRPPYRNPHHSATPAALVGAGSTVLRPGLASQAHRGVLFLDEAPEFSRPTLDALRQPLESGVIELARARVSARFPARFLLVLAANPCPCARAGAAMARACECPSLVRRRYLSRLSGPLLDRVDLQVELAAPSRAELRADARYADTSAVAAGRVEAARAATASRLAGTPWRTNAEIPGAALRRTWALPAKVTRPADLAFESGQLTARGLDRVLRVAWTLADLAGLPAPGPTQIGMALDLRLPGRQQ</sequence>
<name>F8B437_9ACTN</name>
<accession>F8B437</accession>
<dbReference type="SMART" id="SM00382">
    <property type="entry name" value="AAA"/>
    <property type="match status" value="1"/>
</dbReference>
<evidence type="ECO:0000256" key="1">
    <source>
        <dbReference type="ARBA" id="ARBA00006354"/>
    </source>
</evidence>
<dbReference type="RefSeq" id="WP_013874826.1">
    <property type="nucleotide sequence ID" value="NC_015656.1"/>
</dbReference>
<dbReference type="AlphaFoldDB" id="F8B437"/>
<dbReference type="CDD" id="cd00009">
    <property type="entry name" value="AAA"/>
    <property type="match status" value="1"/>
</dbReference>
<organism evidence="3 4">
    <name type="scientific">Candidatus Protofrankia datiscae</name>
    <dbReference type="NCBI Taxonomy" id="2716812"/>
    <lineage>
        <taxon>Bacteria</taxon>
        <taxon>Bacillati</taxon>
        <taxon>Actinomycetota</taxon>
        <taxon>Actinomycetes</taxon>
        <taxon>Frankiales</taxon>
        <taxon>Frankiaceae</taxon>
        <taxon>Protofrankia</taxon>
    </lineage>
</organism>
<dbReference type="HOGENOM" id="CLU_026145_1_0_11"/>
<dbReference type="InterPro" id="IPR027417">
    <property type="entry name" value="P-loop_NTPase"/>
</dbReference>
<reference evidence="3 4" key="1">
    <citation type="submission" date="2011-05" db="EMBL/GenBank/DDBJ databases">
        <title>Complete sequence of chromosome of Frankia symbiont of Datisca glomerata.</title>
        <authorList>
            <consortium name="US DOE Joint Genome Institute"/>
            <person name="Lucas S."/>
            <person name="Han J."/>
            <person name="Lapidus A."/>
            <person name="Cheng J.-F."/>
            <person name="Goodwin L."/>
            <person name="Pitluck S."/>
            <person name="Peters L."/>
            <person name="Mikhailova N."/>
            <person name="Chertkov O."/>
            <person name="Teshima H."/>
            <person name="Han C."/>
            <person name="Tapia R."/>
            <person name="Land M."/>
            <person name="Hauser L."/>
            <person name="Kyrpides N."/>
            <person name="Ivanova N."/>
            <person name="Pagani I."/>
            <person name="Berry A."/>
            <person name="Pawlowski K."/>
            <person name="Persson T."/>
            <person name="Vanden Heuvel B."/>
            <person name="Benson D."/>
            <person name="Woyke T."/>
        </authorList>
    </citation>
    <scope>NUCLEOTIDE SEQUENCE [LARGE SCALE GENOMIC DNA]</scope>
    <source>
        <strain evidence="4">4085684</strain>
    </source>
</reference>
<dbReference type="SUPFAM" id="SSF52540">
    <property type="entry name" value="P-loop containing nucleoside triphosphate hydrolases"/>
    <property type="match status" value="1"/>
</dbReference>
<dbReference type="Pfam" id="PF13335">
    <property type="entry name" value="Mg_chelatase_C"/>
    <property type="match status" value="1"/>
</dbReference>
<dbReference type="InterPro" id="IPR020568">
    <property type="entry name" value="Ribosomal_Su5_D2-typ_SF"/>
</dbReference>
<proteinExistence type="inferred from homology"/>
<keyword evidence="4" id="KW-1185">Reference proteome</keyword>
<comment type="similarity">
    <text evidence="1">Belongs to the Mg-chelatase subunits D/I family. ComM subfamily.</text>
</comment>
<dbReference type="Pfam" id="PF01078">
    <property type="entry name" value="Mg_chelatase"/>
    <property type="match status" value="1"/>
</dbReference>
<dbReference type="Gene3D" id="3.30.230.10">
    <property type="match status" value="1"/>
</dbReference>
<evidence type="ECO:0000313" key="4">
    <source>
        <dbReference type="Proteomes" id="UP000001549"/>
    </source>
</evidence>
<dbReference type="Gene3D" id="3.40.50.300">
    <property type="entry name" value="P-loop containing nucleotide triphosphate hydrolases"/>
    <property type="match status" value="1"/>
</dbReference>
<evidence type="ECO:0000313" key="3">
    <source>
        <dbReference type="EMBL" id="AEH10945.1"/>
    </source>
</evidence>
<dbReference type="InterPro" id="IPR004482">
    <property type="entry name" value="Mg_chelat-rel"/>
</dbReference>
<dbReference type="eggNOG" id="COG0606">
    <property type="taxonomic scope" value="Bacteria"/>
</dbReference>
<protein>
    <submittedName>
        <fullName evidence="3">Mg chelatase, subunit ChlI</fullName>
    </submittedName>
</protein>
<dbReference type="Proteomes" id="UP000001549">
    <property type="component" value="Chromosome"/>
</dbReference>
<feature type="domain" description="AAA+ ATPase" evidence="2">
    <location>
        <begin position="215"/>
        <end position="379"/>
    </location>
</feature>
<dbReference type="PANTHER" id="PTHR32039:SF7">
    <property type="entry name" value="COMPETENCE PROTEIN COMM"/>
    <property type="match status" value="1"/>
</dbReference>
<gene>
    <name evidence="3" type="ordered locus">FsymDg_3667</name>
</gene>
<evidence type="ECO:0000259" key="2">
    <source>
        <dbReference type="SMART" id="SM00382"/>
    </source>
</evidence>
<dbReference type="InterPro" id="IPR014721">
    <property type="entry name" value="Ribsml_uS5_D2-typ_fold_subgr"/>
</dbReference>
<dbReference type="Pfam" id="PF13541">
    <property type="entry name" value="ChlI"/>
    <property type="match status" value="1"/>
</dbReference>
<dbReference type="InterPro" id="IPR000523">
    <property type="entry name" value="Mg_chelatse_chII-like_cat_dom"/>
</dbReference>